<name>A0A6J4U8H7_9BACT</name>
<accession>A0A6J4U8H7</accession>
<dbReference type="PROSITE" id="PS51318">
    <property type="entry name" value="TAT"/>
    <property type="match status" value="1"/>
</dbReference>
<sequence>MTFPDRIGNRRGALRGALTGTLAGLAILAPTRSGKRAALAQEATPVAVGGAQGDAANPYFGDEIDVLNFALTLEHLDSTLYREGLEQFAAQDFVDVGYDASVRDYLEQIVANEETQVAFLTETISSLGGEPVGPAEYQFPYATLGEWLVLSQQVEDVGLDAYTGAARYLIGNDDLLTAALTIHAVEARQLSYWRLLNGVVPFPDAVEAPLTPPEVVALASPFVVGGIPEPTAGA</sequence>
<evidence type="ECO:0000313" key="1">
    <source>
        <dbReference type="EMBL" id="CAA9541420.1"/>
    </source>
</evidence>
<dbReference type="EMBL" id="CADCWF010000045">
    <property type="protein sequence ID" value="CAA9541420.1"/>
    <property type="molecule type" value="Genomic_DNA"/>
</dbReference>
<gene>
    <name evidence="1" type="ORF">AVDCRST_MAG59-866</name>
</gene>
<evidence type="ECO:0008006" key="2">
    <source>
        <dbReference type="Google" id="ProtNLM"/>
    </source>
</evidence>
<dbReference type="Pfam" id="PF13668">
    <property type="entry name" value="Ferritin_2"/>
    <property type="match status" value="1"/>
</dbReference>
<dbReference type="PANTHER" id="PTHR38705">
    <property type="entry name" value="PROTEIN RDS1"/>
    <property type="match status" value="1"/>
</dbReference>
<organism evidence="1">
    <name type="scientific">uncultured Thermomicrobiales bacterium</name>
    <dbReference type="NCBI Taxonomy" id="1645740"/>
    <lineage>
        <taxon>Bacteria</taxon>
        <taxon>Pseudomonadati</taxon>
        <taxon>Thermomicrobiota</taxon>
        <taxon>Thermomicrobia</taxon>
        <taxon>Thermomicrobiales</taxon>
        <taxon>environmental samples</taxon>
    </lineage>
</organism>
<dbReference type="InterPro" id="IPR006311">
    <property type="entry name" value="TAT_signal"/>
</dbReference>
<dbReference type="SUPFAM" id="SSF47240">
    <property type="entry name" value="Ferritin-like"/>
    <property type="match status" value="1"/>
</dbReference>
<dbReference type="InterPro" id="IPR039254">
    <property type="entry name" value="Rds1"/>
</dbReference>
<dbReference type="PANTHER" id="PTHR38705:SF5">
    <property type="entry name" value="RESPONSE PROTEIN RDS1, PUTATIVE (AFU_ORTHOLOGUE AFUA_5G12490)-RELATED"/>
    <property type="match status" value="1"/>
</dbReference>
<proteinExistence type="predicted"/>
<reference evidence="1" key="1">
    <citation type="submission" date="2020-02" db="EMBL/GenBank/DDBJ databases">
        <authorList>
            <person name="Meier V. D."/>
        </authorList>
    </citation>
    <scope>NUCLEOTIDE SEQUENCE</scope>
    <source>
        <strain evidence="1">AVDCRST_MAG59</strain>
    </source>
</reference>
<protein>
    <recommendedName>
        <fullName evidence="2">DUF2202 domain-containing protein</fullName>
    </recommendedName>
</protein>
<dbReference type="InterPro" id="IPR009078">
    <property type="entry name" value="Ferritin-like_SF"/>
</dbReference>
<dbReference type="CDD" id="cd00657">
    <property type="entry name" value="Ferritin_like"/>
    <property type="match status" value="1"/>
</dbReference>
<dbReference type="AlphaFoldDB" id="A0A6J4U8H7"/>